<dbReference type="EMBL" id="JDSS02000019">
    <property type="protein sequence ID" value="KFB68842.1"/>
    <property type="molecule type" value="Genomic_DNA"/>
</dbReference>
<dbReference type="GO" id="GO:0022857">
    <property type="term" value="F:transmembrane transporter activity"/>
    <property type="evidence" value="ECO:0007669"/>
    <property type="project" value="UniProtKB-UniRule"/>
</dbReference>
<accession>A0A084Y298</accession>
<comment type="subcellular location">
    <subcellularLocation>
        <location evidence="1 9">Cell inner membrane</location>
        <topology evidence="1 9">Multi-pass membrane protein</topology>
    </subcellularLocation>
</comment>
<evidence type="ECO:0000259" key="10">
    <source>
        <dbReference type="Pfam" id="PF04290"/>
    </source>
</evidence>
<evidence type="ECO:0000313" key="11">
    <source>
        <dbReference type="EMBL" id="KFB68842.1"/>
    </source>
</evidence>
<evidence type="ECO:0000256" key="8">
    <source>
        <dbReference type="ARBA" id="ARBA00038436"/>
    </source>
</evidence>
<sequence length="213" mass="23883">MIGPRRSEFFCLSMEEYPVNSLLKLSSLIDGLTELIGKAIIWLVLVVTLIAAGNAVMRYTINYSSNAFLEIQWYLFSAIFLFGAGYTLKRNEHVRIDLIAGRLSRRGQTWIDIFGIIFFLLPMAIAVMYLSWPIFLLALHNNEQSSNAGGLVVWPVRLLVPIGFFLLVIQGISELIKRIGFLQGKCPDPSAKTHQPTPEEELALAIKAQKGEL</sequence>
<evidence type="ECO:0000256" key="5">
    <source>
        <dbReference type="ARBA" id="ARBA00022692"/>
    </source>
</evidence>
<evidence type="ECO:0000256" key="9">
    <source>
        <dbReference type="RuleBase" id="RU369079"/>
    </source>
</evidence>
<feature type="domain" description="Tripartite ATP-independent periplasmic transporters DctQ component" evidence="10">
    <location>
        <begin position="48"/>
        <end position="178"/>
    </location>
</feature>
<keyword evidence="2 9" id="KW-0813">Transport</keyword>
<feature type="transmembrane region" description="Helical" evidence="9">
    <location>
        <begin position="109"/>
        <end position="132"/>
    </location>
</feature>
<organism evidence="11 12">
    <name type="scientific">Candidatus Accumulibacter vicinus</name>
    <dbReference type="NCBI Taxonomy" id="2954382"/>
    <lineage>
        <taxon>Bacteria</taxon>
        <taxon>Pseudomonadati</taxon>
        <taxon>Pseudomonadota</taxon>
        <taxon>Betaproteobacteria</taxon>
        <taxon>Candidatus Accumulibacter</taxon>
    </lineage>
</organism>
<gene>
    <name evidence="11" type="ORF">CAPSK01_001697</name>
</gene>
<feature type="transmembrane region" description="Helical" evidence="9">
    <location>
        <begin position="152"/>
        <end position="169"/>
    </location>
</feature>
<dbReference type="STRING" id="1457154.CAPSK01_001697"/>
<dbReference type="PANTHER" id="PTHR35011:SF4">
    <property type="entry name" value="SLL1102 PROTEIN"/>
    <property type="match status" value="1"/>
</dbReference>
<dbReference type="PANTHER" id="PTHR35011">
    <property type="entry name" value="2,3-DIKETO-L-GULONATE TRAP TRANSPORTER SMALL PERMEASE PROTEIN YIAM"/>
    <property type="match status" value="1"/>
</dbReference>
<dbReference type="GO" id="GO:0005886">
    <property type="term" value="C:plasma membrane"/>
    <property type="evidence" value="ECO:0007669"/>
    <property type="project" value="UniProtKB-SubCell"/>
</dbReference>
<evidence type="ECO:0000256" key="1">
    <source>
        <dbReference type="ARBA" id="ARBA00004429"/>
    </source>
</evidence>
<evidence type="ECO:0000256" key="4">
    <source>
        <dbReference type="ARBA" id="ARBA00022519"/>
    </source>
</evidence>
<dbReference type="InterPro" id="IPR055348">
    <property type="entry name" value="DctQ"/>
</dbReference>
<evidence type="ECO:0000256" key="2">
    <source>
        <dbReference type="ARBA" id="ARBA00022448"/>
    </source>
</evidence>
<evidence type="ECO:0000256" key="7">
    <source>
        <dbReference type="ARBA" id="ARBA00023136"/>
    </source>
</evidence>
<evidence type="ECO:0000256" key="6">
    <source>
        <dbReference type="ARBA" id="ARBA00022989"/>
    </source>
</evidence>
<evidence type="ECO:0000256" key="3">
    <source>
        <dbReference type="ARBA" id="ARBA00022475"/>
    </source>
</evidence>
<keyword evidence="5 9" id="KW-0812">Transmembrane</keyword>
<feature type="transmembrane region" description="Helical" evidence="9">
    <location>
        <begin position="71"/>
        <end position="88"/>
    </location>
</feature>
<keyword evidence="3" id="KW-1003">Cell membrane</keyword>
<comment type="function">
    <text evidence="9">Part of the tripartite ATP-independent periplasmic (TRAP) transport system.</text>
</comment>
<reference evidence="11 12" key="1">
    <citation type="submission" date="2014-07" db="EMBL/GenBank/DDBJ databases">
        <title>Expanding our view of genomic diversity in Candidatus Accumulibacter clades.</title>
        <authorList>
            <person name="Skennerton C.T."/>
            <person name="Barr J.J."/>
            <person name="Slater F.R."/>
            <person name="Bond P.L."/>
            <person name="Tyson G.W."/>
        </authorList>
    </citation>
    <scope>NUCLEOTIDE SEQUENCE [LARGE SCALE GENOMIC DNA]</scope>
    <source>
        <strain evidence="12">SK-01</strain>
    </source>
</reference>
<keyword evidence="6 9" id="KW-1133">Transmembrane helix</keyword>
<dbReference type="Proteomes" id="UP000019812">
    <property type="component" value="Unassembled WGS sequence"/>
</dbReference>
<dbReference type="AlphaFoldDB" id="A0A084Y298"/>
<proteinExistence type="inferred from homology"/>
<comment type="similarity">
    <text evidence="8 9">Belongs to the TRAP transporter small permease family.</text>
</comment>
<comment type="subunit">
    <text evidence="9">The complex comprises the extracytoplasmic solute receptor protein and the two transmembrane proteins.</text>
</comment>
<name>A0A084Y298_9PROT</name>
<evidence type="ECO:0000313" key="12">
    <source>
        <dbReference type="Proteomes" id="UP000019812"/>
    </source>
</evidence>
<dbReference type="InterPro" id="IPR007387">
    <property type="entry name" value="TRAP_DctQ"/>
</dbReference>
<comment type="caution">
    <text evidence="11">The sequence shown here is derived from an EMBL/GenBank/DDBJ whole genome shotgun (WGS) entry which is preliminary data.</text>
</comment>
<protein>
    <recommendedName>
        <fullName evidence="9">TRAP transporter small permease protein</fullName>
    </recommendedName>
</protein>
<keyword evidence="7 9" id="KW-0472">Membrane</keyword>
<dbReference type="Pfam" id="PF04290">
    <property type="entry name" value="DctQ"/>
    <property type="match status" value="1"/>
</dbReference>
<keyword evidence="4 9" id="KW-0997">Cell inner membrane</keyword>
<feature type="transmembrane region" description="Helical" evidence="9">
    <location>
        <begin position="39"/>
        <end position="59"/>
    </location>
</feature>